<reference evidence="3" key="1">
    <citation type="submission" date="2025-08" db="UniProtKB">
        <authorList>
            <consortium name="RefSeq"/>
        </authorList>
    </citation>
    <scope>IDENTIFICATION</scope>
    <source>
        <tissue evidence="3">Blood</tissue>
    </source>
</reference>
<gene>
    <name evidence="3" type="primary">LOC104992298</name>
</gene>
<dbReference type="Proteomes" id="UP000515208">
    <property type="component" value="Unplaced"/>
</dbReference>
<proteinExistence type="predicted"/>
<name>A0A6P3HY06_BISBB</name>
<organism evidence="2 3">
    <name type="scientific">Bison bison bison</name>
    <name type="common">North American plains bison</name>
    <dbReference type="NCBI Taxonomy" id="43346"/>
    <lineage>
        <taxon>Eukaryota</taxon>
        <taxon>Metazoa</taxon>
        <taxon>Chordata</taxon>
        <taxon>Craniata</taxon>
        <taxon>Vertebrata</taxon>
        <taxon>Euteleostomi</taxon>
        <taxon>Mammalia</taxon>
        <taxon>Eutheria</taxon>
        <taxon>Laurasiatheria</taxon>
        <taxon>Artiodactyla</taxon>
        <taxon>Ruminantia</taxon>
        <taxon>Pecora</taxon>
        <taxon>Bovidae</taxon>
        <taxon>Bovinae</taxon>
        <taxon>Bison</taxon>
    </lineage>
</organism>
<protein>
    <submittedName>
        <fullName evidence="3">Uncharacterized protein LOC104992298</fullName>
    </submittedName>
</protein>
<accession>A0A6P3HY06</accession>
<feature type="region of interest" description="Disordered" evidence="1">
    <location>
        <begin position="1"/>
        <end position="30"/>
    </location>
</feature>
<keyword evidence="2" id="KW-1185">Reference proteome</keyword>
<dbReference type="RefSeq" id="XP_010843430.1">
    <property type="nucleotide sequence ID" value="XM_010845128.1"/>
</dbReference>
<evidence type="ECO:0000256" key="1">
    <source>
        <dbReference type="SAM" id="MobiDB-lite"/>
    </source>
</evidence>
<evidence type="ECO:0000313" key="2">
    <source>
        <dbReference type="Proteomes" id="UP000515208"/>
    </source>
</evidence>
<feature type="compositionally biased region" description="Low complexity" evidence="1">
    <location>
        <begin position="136"/>
        <end position="147"/>
    </location>
</feature>
<dbReference type="AlphaFoldDB" id="A0A6P3HY06"/>
<feature type="compositionally biased region" description="Basic and acidic residues" evidence="1">
    <location>
        <begin position="157"/>
        <end position="171"/>
    </location>
</feature>
<dbReference type="KEGG" id="bbis:104992298"/>
<dbReference type="GeneID" id="104992298"/>
<sequence length="203" mass="21224">MSLVHVTPATATASRPFHTAGSPVSGSSPWLFPPPRMPFPRISTCRLPLRGAFLTNPLKPAKAVVPSPVTGSTTLHCGSRLSPCLCVSGLSPQPTPGSLGMSTTGEQGHHGPVAGPCCSPLPKGKPTPEQELHQQPLSRVLRPSSSLQAHFTDGETEAYRGDVPHPRRPREGTGSAEAMRMPTAAPQGKGRPILSGPQFPTDA</sequence>
<feature type="region of interest" description="Disordered" evidence="1">
    <location>
        <begin position="96"/>
        <end position="203"/>
    </location>
</feature>
<evidence type="ECO:0000313" key="3">
    <source>
        <dbReference type="RefSeq" id="XP_010843430.1"/>
    </source>
</evidence>